<comment type="caution">
    <text evidence="2">The sequence shown here is derived from an EMBL/GenBank/DDBJ whole genome shotgun (WGS) entry which is preliminary data.</text>
</comment>
<proteinExistence type="predicted"/>
<feature type="region of interest" description="Disordered" evidence="1">
    <location>
        <begin position="1"/>
        <end position="59"/>
    </location>
</feature>
<keyword evidence="3" id="KW-1185">Reference proteome</keyword>
<gene>
    <name evidence="2" type="ORF">HUJ06_030777</name>
</gene>
<dbReference type="Proteomes" id="UP000607653">
    <property type="component" value="Unassembled WGS sequence"/>
</dbReference>
<feature type="compositionally biased region" description="Polar residues" evidence="1">
    <location>
        <begin position="7"/>
        <end position="16"/>
    </location>
</feature>
<evidence type="ECO:0000313" key="2">
    <source>
        <dbReference type="EMBL" id="DAD29309.1"/>
    </source>
</evidence>
<sequence length="121" mass="13253">MEDHTEVLTTLETSDGNKARNMRRAIMSTGTRRSISGGGGNGGKTSGNTRSEIANTTRRRMDVTLKYPTIQYSPNAVSPLLHFLRTPHHTPSTTTIGLHIRPSLLPYRDPSLSVRSPPSVL</sequence>
<evidence type="ECO:0000256" key="1">
    <source>
        <dbReference type="SAM" id="MobiDB-lite"/>
    </source>
</evidence>
<reference evidence="2 3" key="1">
    <citation type="journal article" date="2020" name="Mol. Biol. Evol.">
        <title>Distinct Expression and Methylation Patterns for Genes with Different Fates following a Single Whole-Genome Duplication in Flowering Plants.</title>
        <authorList>
            <person name="Shi T."/>
            <person name="Rahmani R.S."/>
            <person name="Gugger P.F."/>
            <person name="Wang M."/>
            <person name="Li H."/>
            <person name="Zhang Y."/>
            <person name="Li Z."/>
            <person name="Wang Q."/>
            <person name="Van de Peer Y."/>
            <person name="Marchal K."/>
            <person name="Chen J."/>
        </authorList>
    </citation>
    <scope>NUCLEOTIDE SEQUENCE [LARGE SCALE GENOMIC DNA]</scope>
    <source>
        <tissue evidence="2">Leaf</tissue>
    </source>
</reference>
<name>A0A822YDE4_NELNU</name>
<feature type="compositionally biased region" description="Gly residues" evidence="1">
    <location>
        <begin position="36"/>
        <end position="45"/>
    </location>
</feature>
<dbReference type="EMBL" id="DUZY01000002">
    <property type="protein sequence ID" value="DAD29309.1"/>
    <property type="molecule type" value="Genomic_DNA"/>
</dbReference>
<organism evidence="2 3">
    <name type="scientific">Nelumbo nucifera</name>
    <name type="common">Sacred lotus</name>
    <dbReference type="NCBI Taxonomy" id="4432"/>
    <lineage>
        <taxon>Eukaryota</taxon>
        <taxon>Viridiplantae</taxon>
        <taxon>Streptophyta</taxon>
        <taxon>Embryophyta</taxon>
        <taxon>Tracheophyta</taxon>
        <taxon>Spermatophyta</taxon>
        <taxon>Magnoliopsida</taxon>
        <taxon>Proteales</taxon>
        <taxon>Nelumbonaceae</taxon>
        <taxon>Nelumbo</taxon>
    </lineage>
</organism>
<protein>
    <submittedName>
        <fullName evidence="2">Uncharacterized protein</fullName>
    </submittedName>
</protein>
<dbReference type="AlphaFoldDB" id="A0A822YDE4"/>
<evidence type="ECO:0000313" key="3">
    <source>
        <dbReference type="Proteomes" id="UP000607653"/>
    </source>
</evidence>
<accession>A0A822YDE4</accession>